<dbReference type="STRING" id="3635.A0A1U8L1H7"/>
<dbReference type="Gene3D" id="3.30.70.270">
    <property type="match status" value="1"/>
</dbReference>
<dbReference type="Pfam" id="PF08284">
    <property type="entry name" value="RVP_2"/>
    <property type="match status" value="1"/>
</dbReference>
<evidence type="ECO:0000313" key="4">
    <source>
        <dbReference type="Proteomes" id="UP000818029"/>
    </source>
</evidence>
<protein>
    <recommendedName>
        <fullName evidence="6">DNA/RNA polymerases superfamily protein</fullName>
    </recommendedName>
</protein>
<keyword evidence="4" id="KW-1185">Reference proteome</keyword>
<dbReference type="OrthoDB" id="437338at2759"/>
<reference evidence="5" key="2">
    <citation type="submission" date="2025-08" db="UniProtKB">
        <authorList>
            <consortium name="RefSeq"/>
        </authorList>
    </citation>
    <scope>IDENTIFICATION</scope>
</reference>
<sequence length="498" mass="56629">MTGTCLICGLMEHRVNDYLSRATVVRDQLVATTAPAPARVRGRGRGDDGRGVGQRGTTISCDNGPTSVYAVREPRIRGATDVIVGTFTLQSFPLLALVDSSATRSFILRVVARKLGIAIETSILSVTIKSPLDWLSKHRAKMDCEAKLVTLCGAGGSKVVVGDKFELLLNVISLRRAEKLVWKGFEAYLAYILNADSREMRLEEIPVVCDFSDAFTKELHGLPSNREVEFSIKLYPDTILVTVVPYLMAPKELKELKLQLQEFLDRGFIRLSVSPWGVLVLFMKKKNGTLGLCDEDYFQDLVWSLRVSCHAIRVDECTYRIMDIMNRVFHSHLDQFRMVFIYDIFVYSRLEENHDEHLIVVQQVLRKKKLYAKLSKCEFWLRQVVFLGHVVSAEGVRVDPKKGFLSIAFEWTDERQKCFEKLKSVLTKAHVLTQLIAGKKYMVYSDASYTGLGYVSMQEGRVVAYVSRLLRSHECNYLTHDLELAIVVFELKILHHYL</sequence>
<proteinExistence type="predicted"/>
<evidence type="ECO:0000259" key="2">
    <source>
        <dbReference type="Pfam" id="PF00078"/>
    </source>
</evidence>
<evidence type="ECO:0000256" key="1">
    <source>
        <dbReference type="SAM" id="MobiDB-lite"/>
    </source>
</evidence>
<dbReference type="Proteomes" id="UP000818029">
    <property type="component" value="Chromosome D01"/>
</dbReference>
<dbReference type="PANTHER" id="PTHR24559:SF447">
    <property type="entry name" value="RNA-DIRECTED DNA POLYMERASE HOMOLOG"/>
    <property type="match status" value="1"/>
</dbReference>
<dbReference type="Gene3D" id="3.10.10.10">
    <property type="entry name" value="HIV Type 1 Reverse Transcriptase, subunit A, domain 1"/>
    <property type="match status" value="1"/>
</dbReference>
<name>A0A1U8L1H7_GOSHI</name>
<feature type="region of interest" description="Disordered" evidence="1">
    <location>
        <begin position="36"/>
        <end position="58"/>
    </location>
</feature>
<feature type="domain" description="Reverse transcriptase" evidence="2">
    <location>
        <begin position="322"/>
        <end position="390"/>
    </location>
</feature>
<dbReference type="KEGG" id="ghi:107921557"/>
<dbReference type="Pfam" id="PF00078">
    <property type="entry name" value="RVT_1"/>
    <property type="match status" value="1"/>
</dbReference>
<feature type="domain" description="Reverse transcriptase/retrotransposon-derived protein RNase H-like" evidence="3">
    <location>
        <begin position="411"/>
        <end position="498"/>
    </location>
</feature>
<dbReference type="PaxDb" id="3635-A0A1U8L1H7"/>
<accession>A0A1U8L1H7</accession>
<dbReference type="SUPFAM" id="SSF56672">
    <property type="entry name" value="DNA/RNA polymerases"/>
    <property type="match status" value="1"/>
</dbReference>
<dbReference type="InterPro" id="IPR043128">
    <property type="entry name" value="Rev_trsase/Diguanyl_cyclase"/>
</dbReference>
<evidence type="ECO:0000259" key="3">
    <source>
        <dbReference type="Pfam" id="PF17919"/>
    </source>
</evidence>
<dbReference type="RefSeq" id="XP_016706884.1">
    <property type="nucleotide sequence ID" value="XM_016851395.1"/>
</dbReference>
<evidence type="ECO:0000313" key="5">
    <source>
        <dbReference type="RefSeq" id="XP_016706884.1"/>
    </source>
</evidence>
<dbReference type="PANTHER" id="PTHR24559">
    <property type="entry name" value="TRANSPOSON TY3-I GAG-POL POLYPROTEIN"/>
    <property type="match status" value="1"/>
</dbReference>
<dbReference type="AlphaFoldDB" id="A0A1U8L1H7"/>
<reference evidence="4" key="1">
    <citation type="journal article" date="2020" name="Nat. Genet.">
        <title>Genomic diversifications of five Gossypium allopolyploid species and their impact on cotton improvement.</title>
        <authorList>
            <person name="Chen Z.J."/>
            <person name="Sreedasyam A."/>
            <person name="Ando A."/>
            <person name="Song Q."/>
            <person name="De Santiago L.M."/>
            <person name="Hulse-Kemp A.M."/>
            <person name="Ding M."/>
            <person name="Ye W."/>
            <person name="Kirkbride R.C."/>
            <person name="Jenkins J."/>
            <person name="Plott C."/>
            <person name="Lovell J."/>
            <person name="Lin Y.M."/>
            <person name="Vaughn R."/>
            <person name="Liu B."/>
            <person name="Simpson S."/>
            <person name="Scheffler B.E."/>
            <person name="Wen L."/>
            <person name="Saski C.A."/>
            <person name="Grover C.E."/>
            <person name="Hu G."/>
            <person name="Conover J.L."/>
            <person name="Carlson J.W."/>
            <person name="Shu S."/>
            <person name="Boston L.B."/>
            <person name="Williams M."/>
            <person name="Peterson D.G."/>
            <person name="McGee K."/>
            <person name="Jones D.C."/>
            <person name="Wendel J.F."/>
            <person name="Stelly D.M."/>
            <person name="Grimwood J."/>
            <person name="Schmutz J."/>
        </authorList>
    </citation>
    <scope>NUCLEOTIDE SEQUENCE [LARGE SCALE GENOMIC DNA]</scope>
    <source>
        <strain evidence="4">cv. TM-1</strain>
    </source>
</reference>
<dbReference type="Pfam" id="PF17919">
    <property type="entry name" value="RT_RNaseH_2"/>
    <property type="match status" value="1"/>
</dbReference>
<dbReference type="InterPro" id="IPR000477">
    <property type="entry name" value="RT_dom"/>
</dbReference>
<dbReference type="InterPro" id="IPR053134">
    <property type="entry name" value="RNA-dir_DNA_polymerase"/>
</dbReference>
<dbReference type="GeneID" id="107921557"/>
<dbReference type="InterPro" id="IPR041577">
    <property type="entry name" value="RT_RNaseH_2"/>
</dbReference>
<organism evidence="4 5">
    <name type="scientific">Gossypium hirsutum</name>
    <name type="common">Upland cotton</name>
    <name type="synonym">Gossypium mexicanum</name>
    <dbReference type="NCBI Taxonomy" id="3635"/>
    <lineage>
        <taxon>Eukaryota</taxon>
        <taxon>Viridiplantae</taxon>
        <taxon>Streptophyta</taxon>
        <taxon>Embryophyta</taxon>
        <taxon>Tracheophyta</taxon>
        <taxon>Spermatophyta</taxon>
        <taxon>Magnoliopsida</taxon>
        <taxon>eudicotyledons</taxon>
        <taxon>Gunneridae</taxon>
        <taxon>Pentapetalae</taxon>
        <taxon>rosids</taxon>
        <taxon>malvids</taxon>
        <taxon>Malvales</taxon>
        <taxon>Malvaceae</taxon>
        <taxon>Malvoideae</taxon>
        <taxon>Gossypium</taxon>
    </lineage>
</organism>
<evidence type="ECO:0008006" key="6">
    <source>
        <dbReference type="Google" id="ProtNLM"/>
    </source>
</evidence>
<gene>
    <name evidence="5" type="primary">LOC107921557</name>
</gene>
<dbReference type="InterPro" id="IPR043502">
    <property type="entry name" value="DNA/RNA_pol_sf"/>
</dbReference>